<dbReference type="EC" id="3.2.1.184" evidence="2"/>
<dbReference type="InterPro" id="IPR003331">
    <property type="entry name" value="UDP_GlcNAc_Epimerase_2_dom"/>
</dbReference>
<protein>
    <submittedName>
        <fullName evidence="2">GDP/UDP-N,N'-diacetylbacillosamine 2-epimerase (Hydrolyzing)</fullName>
        <ecNumber evidence="2">3.2.1.184</ecNumber>
    </submittedName>
</protein>
<dbReference type="AlphaFoldDB" id="A0A1E3AAV7"/>
<dbReference type="GO" id="GO:0006047">
    <property type="term" value="P:UDP-N-acetylglucosamine metabolic process"/>
    <property type="evidence" value="ECO:0007669"/>
    <property type="project" value="InterPro"/>
</dbReference>
<gene>
    <name evidence="2" type="primary">legG</name>
    <name evidence="2" type="ORF">BEI61_01516</name>
</gene>
<proteinExistence type="predicted"/>
<dbReference type="InterPro" id="IPR020004">
    <property type="entry name" value="UDP-GlcNAc_Epase"/>
</dbReference>
<keyword evidence="2" id="KW-0326">Glycosidase</keyword>
<dbReference type="GO" id="GO:0102388">
    <property type="term" value="F:UDP-N,N'-diacetylbacillosamine 2-epimerase activity"/>
    <property type="evidence" value="ECO:0007669"/>
    <property type="project" value="UniProtKB-EC"/>
</dbReference>
<dbReference type="InterPro" id="IPR029767">
    <property type="entry name" value="WecB-like"/>
</dbReference>
<dbReference type="PATRIC" id="fig|1432052.4.peg.1698"/>
<evidence type="ECO:0000313" key="3">
    <source>
        <dbReference type="Proteomes" id="UP000094067"/>
    </source>
</evidence>
<dbReference type="PANTHER" id="PTHR43174:SF3">
    <property type="entry name" value="UDP-N-ACETYLGLUCOSAMINE 2-EPIMERASE"/>
    <property type="match status" value="1"/>
</dbReference>
<dbReference type="SUPFAM" id="SSF53756">
    <property type="entry name" value="UDP-Glycosyltransferase/glycogen phosphorylase"/>
    <property type="match status" value="1"/>
</dbReference>
<accession>A0A1E3AAV7</accession>
<evidence type="ECO:0000259" key="1">
    <source>
        <dbReference type="Pfam" id="PF02350"/>
    </source>
</evidence>
<comment type="caution">
    <text evidence="2">The sequence shown here is derived from an EMBL/GenBank/DDBJ whole genome shotgun (WGS) entry which is preliminary data.</text>
</comment>
<dbReference type="CDD" id="cd03786">
    <property type="entry name" value="GTB_UDP-GlcNAc_2-Epimerase"/>
    <property type="match status" value="1"/>
</dbReference>
<dbReference type="NCBIfam" id="TIGR03568">
    <property type="entry name" value="NeuC_NnaA"/>
    <property type="match status" value="1"/>
</dbReference>
<dbReference type="Gene3D" id="3.40.50.2000">
    <property type="entry name" value="Glycogen Phosphorylase B"/>
    <property type="match status" value="2"/>
</dbReference>
<dbReference type="RefSeq" id="WP_069151834.1">
    <property type="nucleotide sequence ID" value="NZ_MCGH01000002.1"/>
</dbReference>
<feature type="domain" description="UDP-N-acetylglucosamine 2-epimerase" evidence="1">
    <location>
        <begin position="29"/>
        <end position="372"/>
    </location>
</feature>
<organism evidence="2 3">
    <name type="scientific">Eisenbergiella tayi</name>
    <dbReference type="NCBI Taxonomy" id="1432052"/>
    <lineage>
        <taxon>Bacteria</taxon>
        <taxon>Bacillati</taxon>
        <taxon>Bacillota</taxon>
        <taxon>Clostridia</taxon>
        <taxon>Lachnospirales</taxon>
        <taxon>Lachnospiraceae</taxon>
        <taxon>Eisenbergiella</taxon>
    </lineage>
</organism>
<sequence>MIRKYRKKIAVVTATRAEYGVLKRLLKILSEDKELELLLYVTGTHLSKEFGYTIEEIQSDSFPVREMVDIHARGGGVMDIAESIAEAQLKFVKLFSADLPDILLVVGDRYELLPICTSSLLLRIPIAHISGGEVTEGAIDDVIRNCITKMSYLHFPSCAEYRNRIIQMGENPQRVFDYGDIGVDSIMHMERLYKAQLEESMLIKLDRPFSLVTFHPITMLQDSSEQLTELLMALEKKNEYLYIITKANADIGGESINKQLEEFCETHNHCILFSSLGSKKYISLLALCEFVIGNSSSGIYEAPAFKKPVVNIGDRQKGRIKAKCIIDCPPNRNDIIAAIEKTEDIGFRNSIKNMQIPFAGGNTAERIIDTIKDFLNNNRINLMKGFYDINFLPEKDIL</sequence>
<dbReference type="Pfam" id="PF02350">
    <property type="entry name" value="Epimerase_2"/>
    <property type="match status" value="1"/>
</dbReference>
<reference evidence="2 3" key="1">
    <citation type="submission" date="2016-07" db="EMBL/GenBank/DDBJ databases">
        <title>Characterization of isolates of Eisenbergiella tayi derived from blood cultures, using whole genome sequencing.</title>
        <authorList>
            <person name="Burdz T."/>
            <person name="Wiebe D."/>
            <person name="Huynh C."/>
            <person name="Bernard K."/>
        </authorList>
    </citation>
    <scope>NUCLEOTIDE SEQUENCE [LARGE SCALE GENOMIC DNA]</scope>
    <source>
        <strain evidence="2 3">NML 110608</strain>
    </source>
</reference>
<evidence type="ECO:0000313" key="2">
    <source>
        <dbReference type="EMBL" id="ODM05627.1"/>
    </source>
</evidence>
<dbReference type="Proteomes" id="UP000094067">
    <property type="component" value="Unassembled WGS sequence"/>
</dbReference>
<keyword evidence="2" id="KW-0378">Hydrolase</keyword>
<name>A0A1E3AAV7_9FIRM</name>
<dbReference type="EMBL" id="MCGH01000002">
    <property type="protein sequence ID" value="ODM05627.1"/>
    <property type="molecule type" value="Genomic_DNA"/>
</dbReference>
<dbReference type="PANTHER" id="PTHR43174">
    <property type="entry name" value="UDP-N-ACETYLGLUCOSAMINE 2-EPIMERASE"/>
    <property type="match status" value="1"/>
</dbReference>